<feature type="compositionally biased region" description="Basic and acidic residues" evidence="1">
    <location>
        <begin position="21"/>
        <end position="44"/>
    </location>
</feature>
<protein>
    <recommendedName>
        <fullName evidence="2">F-box domain-containing protein</fullName>
    </recommendedName>
</protein>
<dbReference type="Proteomes" id="UP001310890">
    <property type="component" value="Unassembled WGS sequence"/>
</dbReference>
<organism evidence="3 4">
    <name type="scientific">Meristemomyces frigidus</name>
    <dbReference type="NCBI Taxonomy" id="1508187"/>
    <lineage>
        <taxon>Eukaryota</taxon>
        <taxon>Fungi</taxon>
        <taxon>Dikarya</taxon>
        <taxon>Ascomycota</taxon>
        <taxon>Pezizomycotina</taxon>
        <taxon>Dothideomycetes</taxon>
        <taxon>Dothideomycetidae</taxon>
        <taxon>Mycosphaerellales</taxon>
        <taxon>Teratosphaeriaceae</taxon>
        <taxon>Meristemomyces</taxon>
    </lineage>
</organism>
<evidence type="ECO:0000256" key="1">
    <source>
        <dbReference type="SAM" id="MobiDB-lite"/>
    </source>
</evidence>
<feature type="domain" description="F-box" evidence="2">
    <location>
        <begin position="57"/>
        <end position="102"/>
    </location>
</feature>
<evidence type="ECO:0000313" key="3">
    <source>
        <dbReference type="EMBL" id="KAK5111896.1"/>
    </source>
</evidence>
<gene>
    <name evidence="3" type="ORF">LTR62_004628</name>
</gene>
<feature type="region of interest" description="Disordered" evidence="1">
    <location>
        <begin position="21"/>
        <end position="51"/>
    </location>
</feature>
<name>A0AAN7TGY2_9PEZI</name>
<reference evidence="3" key="1">
    <citation type="submission" date="2023-08" db="EMBL/GenBank/DDBJ databases">
        <title>Black Yeasts Isolated from many extreme environments.</title>
        <authorList>
            <person name="Coleine C."/>
            <person name="Stajich J.E."/>
            <person name="Selbmann L."/>
        </authorList>
    </citation>
    <scope>NUCLEOTIDE SEQUENCE</scope>
    <source>
        <strain evidence="3">CCFEE 5401</strain>
    </source>
</reference>
<dbReference type="SUPFAM" id="SSF52047">
    <property type="entry name" value="RNI-like"/>
    <property type="match status" value="1"/>
</dbReference>
<dbReference type="Pfam" id="PF12937">
    <property type="entry name" value="F-box-like"/>
    <property type="match status" value="1"/>
</dbReference>
<proteinExistence type="predicted"/>
<dbReference type="InterPro" id="IPR001810">
    <property type="entry name" value="F-box_dom"/>
</dbReference>
<dbReference type="CDD" id="cd09917">
    <property type="entry name" value="F-box_SF"/>
    <property type="match status" value="1"/>
</dbReference>
<accession>A0AAN7TGY2</accession>
<dbReference type="AlphaFoldDB" id="A0AAN7TGY2"/>
<dbReference type="EMBL" id="JAVRRL010000035">
    <property type="protein sequence ID" value="KAK5111896.1"/>
    <property type="molecule type" value="Genomic_DNA"/>
</dbReference>
<evidence type="ECO:0000259" key="2">
    <source>
        <dbReference type="Pfam" id="PF12937"/>
    </source>
</evidence>
<evidence type="ECO:0000313" key="4">
    <source>
        <dbReference type="Proteomes" id="UP001310890"/>
    </source>
</evidence>
<dbReference type="Gene3D" id="3.80.10.10">
    <property type="entry name" value="Ribonuclease Inhibitor"/>
    <property type="match status" value="1"/>
</dbReference>
<sequence length="495" mass="55542">MALDQQRNWDISMAQNLEKIMRQNDTNDRTQRKERVETGTDHTIEPSQPWSKSPIYLPDEIILQILSYISHFPPTISQRTLASCCLLSHQWYTASVPLLYAYPHLYGGNFDPFVRAMCPSINLHIRKSVRAEMVKSLNMANLVHQGSRSLTARLLGRTKQSLEEFVAPQASFAINCLPALSKCSRLRILDLSLVSESPPLPELFKTVAHLAELRTFRLPRSGGFGVHARTTDLPWPPRLEDLTLSGGIDGHFLVGVVAFPQTLRRVTIEHCPQVKGFALVHLLRTAIRPLAKLESLKIRHMPRLSTRALDNILFMLPQLRKLSVSVDYITQAVFDATHFNSLAKEPYLGFETSSWPSALDEHFDTTTDAGTAPEQIQQPLNLRTLELTSSGNPGIEDKISPIDIMIAIDDGLLPKLRQVRVAKQLLWHSANSASDAEALADVLQEAGRREWFEAKGMSVDGEEGFRMIEGVEKEGRLGGESKPWERGVGVWMFEG</sequence>
<comment type="caution">
    <text evidence="3">The sequence shown here is derived from an EMBL/GenBank/DDBJ whole genome shotgun (WGS) entry which is preliminary data.</text>
</comment>
<dbReference type="SUPFAM" id="SSF81383">
    <property type="entry name" value="F-box domain"/>
    <property type="match status" value="1"/>
</dbReference>
<dbReference type="InterPro" id="IPR036047">
    <property type="entry name" value="F-box-like_dom_sf"/>
</dbReference>
<dbReference type="InterPro" id="IPR032675">
    <property type="entry name" value="LRR_dom_sf"/>
</dbReference>